<feature type="transmembrane region" description="Helical" evidence="8">
    <location>
        <begin position="12"/>
        <end position="31"/>
    </location>
</feature>
<evidence type="ECO:0000256" key="6">
    <source>
        <dbReference type="ARBA" id="ARBA00022989"/>
    </source>
</evidence>
<comment type="caution">
    <text evidence="9">The sequence shown here is derived from an EMBL/GenBank/DDBJ whole genome shotgun (WGS) entry which is preliminary data.</text>
</comment>
<evidence type="ECO:0000256" key="3">
    <source>
        <dbReference type="ARBA" id="ARBA00022448"/>
    </source>
</evidence>
<dbReference type="Gene3D" id="1.20.1740.10">
    <property type="entry name" value="Amino acid/polyamine transporter I"/>
    <property type="match status" value="1"/>
</dbReference>
<sequence>MKIMRSDQISISQLTVLNTSMILGLSILTLPRATSEKIGTPDVWMSIIIAGLISVLLAVVCAKVSRRFPGETLFDYNNQIVGKAIGMAFSVVFCVYYILMAAFEVRMQAEVIRQFLLDQTPIEVTMIVFLIVAGYLLLGQINPIARLMEFLLPITYISILFVMLLSIQDFDINKLRPVLSEGIRPVFSGLLSTALSYSGFECIMVFSAFVDKPKKMVLSAIIGVALIIVLYTINAVIVIDVLGVSEASTLTWPTLELIKNVEMAGFFLENFEVIFIAVWLVEIFTTYIVSHYIASLGISKMFGININYVHIGLLVVIYFVGIYPSDLNGSIKLGELIGNLSLFTAGIMPILLLLIATLRKRGRIP</sequence>
<evidence type="ECO:0000313" key="10">
    <source>
        <dbReference type="Proteomes" id="UP000481087"/>
    </source>
</evidence>
<feature type="transmembrane region" description="Helical" evidence="8">
    <location>
        <begin position="187"/>
        <end position="210"/>
    </location>
</feature>
<feature type="transmembrane region" description="Helical" evidence="8">
    <location>
        <begin position="306"/>
        <end position="324"/>
    </location>
</feature>
<gene>
    <name evidence="9" type="ORF">GQF01_11605</name>
</gene>
<feature type="transmembrane region" description="Helical" evidence="8">
    <location>
        <begin position="150"/>
        <end position="167"/>
    </location>
</feature>
<dbReference type="GO" id="GO:0009847">
    <property type="term" value="P:spore germination"/>
    <property type="evidence" value="ECO:0007669"/>
    <property type="project" value="InterPro"/>
</dbReference>
<feature type="transmembrane region" description="Helical" evidence="8">
    <location>
        <begin position="217"/>
        <end position="239"/>
    </location>
</feature>
<proteinExistence type="inferred from homology"/>
<keyword evidence="5 8" id="KW-0812">Transmembrane</keyword>
<organism evidence="9 10">
    <name type="scientific">Paenibacillus silvestris</name>
    <dbReference type="NCBI Taxonomy" id="2606219"/>
    <lineage>
        <taxon>Bacteria</taxon>
        <taxon>Bacillati</taxon>
        <taxon>Bacillota</taxon>
        <taxon>Bacilli</taxon>
        <taxon>Bacillales</taxon>
        <taxon>Paenibacillaceae</taxon>
        <taxon>Paenibacillus</taxon>
    </lineage>
</organism>
<keyword evidence="10" id="KW-1185">Reference proteome</keyword>
<evidence type="ECO:0000256" key="4">
    <source>
        <dbReference type="ARBA" id="ARBA00022544"/>
    </source>
</evidence>
<keyword evidence="3" id="KW-0813">Transport</keyword>
<feature type="transmembrane region" description="Helical" evidence="8">
    <location>
        <begin position="119"/>
        <end position="138"/>
    </location>
</feature>
<dbReference type="Proteomes" id="UP000481087">
    <property type="component" value="Unassembled WGS sequence"/>
</dbReference>
<keyword evidence="4" id="KW-0309">Germination</keyword>
<evidence type="ECO:0000256" key="1">
    <source>
        <dbReference type="ARBA" id="ARBA00004141"/>
    </source>
</evidence>
<evidence type="ECO:0000256" key="8">
    <source>
        <dbReference type="SAM" id="Phobius"/>
    </source>
</evidence>
<keyword evidence="7 8" id="KW-0472">Membrane</keyword>
<dbReference type="InterPro" id="IPR004761">
    <property type="entry name" value="Spore_GerAB"/>
</dbReference>
<comment type="subcellular location">
    <subcellularLocation>
        <location evidence="1">Membrane</location>
        <topology evidence="1">Multi-pass membrane protein</topology>
    </subcellularLocation>
</comment>
<dbReference type="RefSeq" id="WP_161406930.1">
    <property type="nucleotide sequence ID" value="NZ_WTUZ01000015.1"/>
</dbReference>
<evidence type="ECO:0000313" key="9">
    <source>
        <dbReference type="EMBL" id="MZQ82747.1"/>
    </source>
</evidence>
<dbReference type="EMBL" id="WTUZ01000015">
    <property type="protein sequence ID" value="MZQ82747.1"/>
    <property type="molecule type" value="Genomic_DNA"/>
</dbReference>
<feature type="transmembrane region" description="Helical" evidence="8">
    <location>
        <begin position="43"/>
        <end position="60"/>
    </location>
</feature>
<evidence type="ECO:0000256" key="5">
    <source>
        <dbReference type="ARBA" id="ARBA00022692"/>
    </source>
</evidence>
<dbReference type="AlphaFoldDB" id="A0A6L8UXT3"/>
<dbReference type="GO" id="GO:0016020">
    <property type="term" value="C:membrane"/>
    <property type="evidence" value="ECO:0007669"/>
    <property type="project" value="UniProtKB-SubCell"/>
</dbReference>
<dbReference type="NCBIfam" id="TIGR00912">
    <property type="entry name" value="2A0309"/>
    <property type="match status" value="1"/>
</dbReference>
<keyword evidence="6 8" id="KW-1133">Transmembrane helix</keyword>
<comment type="similarity">
    <text evidence="2">Belongs to the amino acid-polyamine-organocation (APC) superfamily. Spore germination protein (SGP) (TC 2.A.3.9) family.</text>
</comment>
<protein>
    <submittedName>
        <fullName evidence="9">GerAB/ArcD/ProY family transporter</fullName>
    </submittedName>
</protein>
<feature type="transmembrane region" description="Helical" evidence="8">
    <location>
        <begin position="336"/>
        <end position="358"/>
    </location>
</feature>
<feature type="transmembrane region" description="Helical" evidence="8">
    <location>
        <begin position="80"/>
        <end position="99"/>
    </location>
</feature>
<evidence type="ECO:0000256" key="7">
    <source>
        <dbReference type="ARBA" id="ARBA00023136"/>
    </source>
</evidence>
<name>A0A6L8UXT3_9BACL</name>
<reference evidence="9 10" key="1">
    <citation type="submission" date="2019-12" db="EMBL/GenBank/DDBJ databases">
        <title>Paenibacillus sp. nov. sp. isolated from soil.</title>
        <authorList>
            <person name="Kim J."/>
            <person name="Jeong S.E."/>
            <person name="Jung H.S."/>
            <person name="Jeon C.O."/>
        </authorList>
    </citation>
    <scope>NUCLEOTIDE SEQUENCE [LARGE SCALE GENOMIC DNA]</scope>
    <source>
        <strain evidence="9 10">5J-6</strain>
    </source>
</reference>
<dbReference type="Pfam" id="PF03845">
    <property type="entry name" value="Spore_permease"/>
    <property type="match status" value="1"/>
</dbReference>
<dbReference type="PANTHER" id="PTHR34975">
    <property type="entry name" value="SPORE GERMINATION PROTEIN A2"/>
    <property type="match status" value="1"/>
</dbReference>
<dbReference type="PANTHER" id="PTHR34975:SF2">
    <property type="entry name" value="SPORE GERMINATION PROTEIN A2"/>
    <property type="match status" value="1"/>
</dbReference>
<feature type="transmembrane region" description="Helical" evidence="8">
    <location>
        <begin position="273"/>
        <end position="294"/>
    </location>
</feature>
<accession>A0A6L8UXT3</accession>
<evidence type="ECO:0000256" key="2">
    <source>
        <dbReference type="ARBA" id="ARBA00007998"/>
    </source>
</evidence>